<dbReference type="AlphaFoldDB" id="A0A058ZY43"/>
<evidence type="ECO:0000256" key="1">
    <source>
        <dbReference type="SAM" id="MobiDB-lite"/>
    </source>
</evidence>
<proteinExistence type="predicted"/>
<feature type="region of interest" description="Disordered" evidence="1">
    <location>
        <begin position="50"/>
        <end position="85"/>
    </location>
</feature>
<accession>A0A058ZY43</accession>
<protein>
    <submittedName>
        <fullName evidence="2">Uncharacterized protein</fullName>
    </submittedName>
</protein>
<feature type="compositionally biased region" description="Polar residues" evidence="1">
    <location>
        <begin position="50"/>
        <end position="62"/>
    </location>
</feature>
<name>A0A058ZY43_EUCGR</name>
<dbReference type="EMBL" id="KK198763">
    <property type="protein sequence ID" value="KCW46693.1"/>
    <property type="molecule type" value="Genomic_DNA"/>
</dbReference>
<organism evidence="2">
    <name type="scientific">Eucalyptus grandis</name>
    <name type="common">Flooded gum</name>
    <dbReference type="NCBI Taxonomy" id="71139"/>
    <lineage>
        <taxon>Eukaryota</taxon>
        <taxon>Viridiplantae</taxon>
        <taxon>Streptophyta</taxon>
        <taxon>Embryophyta</taxon>
        <taxon>Tracheophyta</taxon>
        <taxon>Spermatophyta</taxon>
        <taxon>Magnoliopsida</taxon>
        <taxon>eudicotyledons</taxon>
        <taxon>Gunneridae</taxon>
        <taxon>Pentapetalae</taxon>
        <taxon>rosids</taxon>
        <taxon>malvids</taxon>
        <taxon>Myrtales</taxon>
        <taxon>Myrtaceae</taxon>
        <taxon>Myrtoideae</taxon>
        <taxon>Eucalypteae</taxon>
        <taxon>Eucalyptus</taxon>
    </lineage>
</organism>
<gene>
    <name evidence="2" type="ORF">EUGRSUZ_K00506</name>
</gene>
<dbReference type="InParanoid" id="A0A058ZY43"/>
<reference evidence="2" key="1">
    <citation type="submission" date="2013-07" db="EMBL/GenBank/DDBJ databases">
        <title>The genome of Eucalyptus grandis.</title>
        <authorList>
            <person name="Schmutz J."/>
            <person name="Hayes R."/>
            <person name="Myburg A."/>
            <person name="Tuskan G."/>
            <person name="Grattapaglia D."/>
            <person name="Rokhsar D.S."/>
        </authorList>
    </citation>
    <scope>NUCLEOTIDE SEQUENCE</scope>
    <source>
        <tissue evidence="2">Leaf extractions</tissue>
    </source>
</reference>
<evidence type="ECO:0000313" key="2">
    <source>
        <dbReference type="EMBL" id="KCW46693.1"/>
    </source>
</evidence>
<dbReference type="Gramene" id="KCW46693">
    <property type="protein sequence ID" value="KCW46693"/>
    <property type="gene ID" value="EUGRSUZ_K00506"/>
</dbReference>
<sequence>MVLMGPTLCWCLRVRWMRRVEPVWEEVVFLYVLPINDDLSFHRIVEPQQKGQNRGLSGTTWPDKSHLRPSFNSQREVLENGNFWS</sequence>